<comment type="similarity">
    <text evidence="1">Belongs to the DedA family.</text>
</comment>
<organism evidence="4 5">
    <name type="scientific">Fictibacillus fluitans</name>
    <dbReference type="NCBI Taxonomy" id="3058422"/>
    <lineage>
        <taxon>Bacteria</taxon>
        <taxon>Bacillati</taxon>
        <taxon>Bacillota</taxon>
        <taxon>Bacilli</taxon>
        <taxon>Bacillales</taxon>
        <taxon>Fictibacillaceae</taxon>
        <taxon>Fictibacillus</taxon>
    </lineage>
</organism>
<keyword evidence="2" id="KW-1133">Transmembrane helix</keyword>
<evidence type="ECO:0000313" key="5">
    <source>
        <dbReference type="Proteomes" id="UP001172721"/>
    </source>
</evidence>
<dbReference type="EMBL" id="JAUHTR010000007">
    <property type="protein sequence ID" value="MDN4525618.1"/>
    <property type="molecule type" value="Genomic_DNA"/>
</dbReference>
<gene>
    <name evidence="4" type="ORF">QYB97_14125</name>
</gene>
<keyword evidence="2" id="KW-0472">Membrane</keyword>
<feature type="transmembrane region" description="Helical" evidence="2">
    <location>
        <begin position="50"/>
        <end position="72"/>
    </location>
</feature>
<keyword evidence="2" id="KW-0812">Transmembrane</keyword>
<dbReference type="Pfam" id="PF09335">
    <property type="entry name" value="VTT_dom"/>
    <property type="match status" value="1"/>
</dbReference>
<feature type="transmembrane region" description="Helical" evidence="2">
    <location>
        <begin position="175"/>
        <end position="194"/>
    </location>
</feature>
<dbReference type="InterPro" id="IPR051311">
    <property type="entry name" value="DedA_domain"/>
</dbReference>
<feature type="transmembrane region" description="Helical" evidence="2">
    <location>
        <begin position="136"/>
        <end position="155"/>
    </location>
</feature>
<proteinExistence type="inferred from homology"/>
<accession>A0ABT8HXW8</accession>
<dbReference type="PANTHER" id="PTHR42709">
    <property type="entry name" value="ALKALINE PHOSPHATASE LIKE PROTEIN"/>
    <property type="match status" value="1"/>
</dbReference>
<evidence type="ECO:0000256" key="1">
    <source>
        <dbReference type="ARBA" id="ARBA00010792"/>
    </source>
</evidence>
<dbReference type="PANTHER" id="PTHR42709:SF9">
    <property type="entry name" value="ALKALINE PHOSPHATASE LIKE PROTEIN"/>
    <property type="match status" value="1"/>
</dbReference>
<comment type="caution">
    <text evidence="4">The sequence shown here is derived from an EMBL/GenBank/DDBJ whole genome shotgun (WGS) entry which is preliminary data.</text>
</comment>
<feature type="transmembrane region" description="Helical" evidence="2">
    <location>
        <begin position="12"/>
        <end position="30"/>
    </location>
</feature>
<protein>
    <submittedName>
        <fullName evidence="4">DedA family protein</fullName>
    </submittedName>
</protein>
<sequence length="200" mass="22402">MSNSVLAWIEHYEYAGIFLALALGLIGLPVPDEVLLTFSGYLVFKGDIHFTLALLSAFLGAMSGISLSYLFGYKLGLPFLEKFGPKIGIPGEKIAKTQSYFQRYGSVMILFGYFIPGIRHVSAYLAGFSAMSFKKFAVYAYSGGIIWSFTFIMVGKMLGPDWRIVEQYFHHLGKYVLLAVVAAGSLAWIIYKVVYKRRQR</sequence>
<name>A0ABT8HXW8_9BACL</name>
<dbReference type="Proteomes" id="UP001172721">
    <property type="component" value="Unassembled WGS sequence"/>
</dbReference>
<keyword evidence="5" id="KW-1185">Reference proteome</keyword>
<reference evidence="4" key="1">
    <citation type="submission" date="2023-07" db="EMBL/GenBank/DDBJ databases">
        <title>Fictibacillus sp. isolated from freshwater pond.</title>
        <authorList>
            <person name="Kirdat K."/>
            <person name="Bhat A."/>
            <person name="Mourya A."/>
            <person name="Yadav A."/>
        </authorList>
    </citation>
    <scope>NUCLEOTIDE SEQUENCE</scope>
    <source>
        <strain evidence="4">NE201</strain>
    </source>
</reference>
<evidence type="ECO:0000259" key="3">
    <source>
        <dbReference type="Pfam" id="PF09335"/>
    </source>
</evidence>
<dbReference type="InterPro" id="IPR032816">
    <property type="entry name" value="VTT_dom"/>
</dbReference>
<feature type="domain" description="VTT" evidence="3">
    <location>
        <begin position="30"/>
        <end position="156"/>
    </location>
</feature>
<evidence type="ECO:0000256" key="2">
    <source>
        <dbReference type="SAM" id="Phobius"/>
    </source>
</evidence>
<evidence type="ECO:0000313" key="4">
    <source>
        <dbReference type="EMBL" id="MDN4525618.1"/>
    </source>
</evidence>
<dbReference type="RefSeq" id="WP_301166650.1">
    <property type="nucleotide sequence ID" value="NZ_JAUHTR010000007.1"/>
</dbReference>